<dbReference type="PRINTS" id="PR00237">
    <property type="entry name" value="GPCRRHODOPSN"/>
</dbReference>
<evidence type="ECO:0000256" key="1">
    <source>
        <dbReference type="ARBA" id="ARBA00004651"/>
    </source>
</evidence>
<feature type="transmembrane region" description="Helical" evidence="15">
    <location>
        <begin position="283"/>
        <end position="303"/>
    </location>
</feature>
<dbReference type="Proteomes" id="UP000001811">
    <property type="component" value="Unplaced"/>
</dbReference>
<evidence type="ECO:0000256" key="6">
    <source>
        <dbReference type="ARBA" id="ARBA00023040"/>
    </source>
</evidence>
<dbReference type="eggNOG" id="KOG3656">
    <property type="taxonomic scope" value="Eukaryota"/>
</dbReference>
<dbReference type="GeneTree" id="ENSGT00940000163206"/>
<dbReference type="InterPro" id="IPR041998">
    <property type="entry name" value="7tmA_HRH3"/>
</dbReference>
<proteinExistence type="inferred from homology"/>
<dbReference type="PANTHER" id="PTHR24247">
    <property type="entry name" value="5-HYDROXYTRYPTAMINE RECEPTOR"/>
    <property type="match status" value="1"/>
</dbReference>
<evidence type="ECO:0000256" key="5">
    <source>
        <dbReference type="ARBA" id="ARBA00022989"/>
    </source>
</evidence>
<dbReference type="InterPro" id="IPR003980">
    <property type="entry name" value="Histamine_H3_rcpt"/>
</dbReference>
<keyword evidence="6 14" id="KW-0297">G-protein coupled receptor</keyword>
<keyword evidence="9 14" id="KW-0675">Receptor</keyword>
<name>G1U5J3_RABIT</name>
<reference evidence="17" key="3">
    <citation type="submission" date="2025-09" db="UniProtKB">
        <authorList>
            <consortium name="Ensembl"/>
        </authorList>
    </citation>
    <scope>IDENTIFICATION</scope>
    <source>
        <strain evidence="17">Thorbecke</strain>
    </source>
</reference>
<dbReference type="GO" id="GO:0004993">
    <property type="term" value="F:G protein-coupled serotonin receptor activity"/>
    <property type="evidence" value="ECO:0007669"/>
    <property type="project" value="TreeGrafter"/>
</dbReference>
<organism evidence="17 18">
    <name type="scientific">Oryctolagus cuniculus</name>
    <name type="common">Rabbit</name>
    <dbReference type="NCBI Taxonomy" id="9986"/>
    <lineage>
        <taxon>Eukaryota</taxon>
        <taxon>Metazoa</taxon>
        <taxon>Chordata</taxon>
        <taxon>Craniata</taxon>
        <taxon>Vertebrata</taxon>
        <taxon>Euteleostomi</taxon>
        <taxon>Mammalia</taxon>
        <taxon>Eutheria</taxon>
        <taxon>Euarchontoglires</taxon>
        <taxon>Glires</taxon>
        <taxon>Lagomorpha</taxon>
        <taxon>Leporidae</taxon>
        <taxon>Oryctolagus</taxon>
    </lineage>
</organism>
<protein>
    <recommendedName>
        <fullName evidence="13">Histamine H3 receptor</fullName>
    </recommendedName>
</protein>
<keyword evidence="11 14" id="KW-0807">Transducer</keyword>
<feature type="transmembrane region" description="Helical" evidence="15">
    <location>
        <begin position="196"/>
        <end position="219"/>
    </location>
</feature>
<dbReference type="SUPFAM" id="SSF81321">
    <property type="entry name" value="Family A G protein-coupled receptor-like"/>
    <property type="match status" value="1"/>
</dbReference>
<dbReference type="FunCoup" id="G1U5J3">
    <property type="interactions" value="140"/>
</dbReference>
<dbReference type="GO" id="GO:0004969">
    <property type="term" value="F:histamine receptor activity"/>
    <property type="evidence" value="ECO:0007669"/>
    <property type="project" value="InterPro"/>
</dbReference>
<evidence type="ECO:0000259" key="16">
    <source>
        <dbReference type="PROSITE" id="PS50262"/>
    </source>
</evidence>
<dbReference type="GO" id="GO:0007187">
    <property type="term" value="P:G protein-coupled receptor signaling pathway, coupled to cyclic nucleotide second messenger"/>
    <property type="evidence" value="ECO:0007669"/>
    <property type="project" value="TreeGrafter"/>
</dbReference>
<evidence type="ECO:0000256" key="15">
    <source>
        <dbReference type="SAM" id="Phobius"/>
    </source>
</evidence>
<evidence type="ECO:0000256" key="2">
    <source>
        <dbReference type="ARBA" id="ARBA00022475"/>
    </source>
</evidence>
<dbReference type="PRINTS" id="PR01471">
    <property type="entry name" value="HISTAMINEH3R"/>
</dbReference>
<dbReference type="Gene3D" id="1.20.1070.10">
    <property type="entry name" value="Rhodopsin 7-helix transmembrane proteins"/>
    <property type="match status" value="1"/>
</dbReference>
<keyword evidence="2" id="KW-1003">Cell membrane</keyword>
<evidence type="ECO:0000256" key="10">
    <source>
        <dbReference type="ARBA" id="ARBA00023180"/>
    </source>
</evidence>
<evidence type="ECO:0000256" key="12">
    <source>
        <dbReference type="ARBA" id="ARBA00059707"/>
    </source>
</evidence>
<dbReference type="GO" id="GO:0016907">
    <property type="term" value="F:G protein-coupled acetylcholine receptor activity"/>
    <property type="evidence" value="ECO:0007669"/>
    <property type="project" value="TreeGrafter"/>
</dbReference>
<dbReference type="GO" id="GO:0005886">
    <property type="term" value="C:plasma membrane"/>
    <property type="evidence" value="ECO:0007669"/>
    <property type="project" value="UniProtKB-SubCell"/>
</dbReference>
<dbReference type="Ensembl" id="ENSOCUT00000032144.3">
    <property type="protein sequence ID" value="ENSOCUP00000024674.3"/>
    <property type="gene ID" value="ENSOCUG00000021486.3"/>
</dbReference>
<reference evidence="17 18" key="1">
    <citation type="journal article" date="2011" name="Nature">
        <title>A high-resolution map of human evolutionary constraint using 29 mammals.</title>
        <authorList>
            <person name="Lindblad-Toh K."/>
            <person name="Garber M."/>
            <person name="Zuk O."/>
            <person name="Lin M.F."/>
            <person name="Parker B.J."/>
            <person name="Washietl S."/>
            <person name="Kheradpour P."/>
            <person name="Ernst J."/>
            <person name="Jordan G."/>
            <person name="Mauceli E."/>
            <person name="Ward L.D."/>
            <person name="Lowe C.B."/>
            <person name="Holloway A.K."/>
            <person name="Clamp M."/>
            <person name="Gnerre S."/>
            <person name="Alfoldi J."/>
            <person name="Beal K."/>
            <person name="Chang J."/>
            <person name="Clawson H."/>
            <person name="Cuff J."/>
            <person name="Di Palma F."/>
            <person name="Fitzgerald S."/>
            <person name="Flicek P."/>
            <person name="Guttman M."/>
            <person name="Hubisz M.J."/>
            <person name="Jaffe D.B."/>
            <person name="Jungreis I."/>
            <person name="Kent W.J."/>
            <person name="Kostka D."/>
            <person name="Lara M."/>
            <person name="Martins A.L."/>
            <person name="Massingham T."/>
            <person name="Moltke I."/>
            <person name="Raney B.J."/>
            <person name="Rasmussen M.D."/>
            <person name="Robinson J."/>
            <person name="Stark A."/>
            <person name="Vilella A.J."/>
            <person name="Wen J."/>
            <person name="Xie X."/>
            <person name="Zody M.C."/>
            <person name="Baldwin J."/>
            <person name="Bloom T."/>
            <person name="Chin C.W."/>
            <person name="Heiman D."/>
            <person name="Nicol R."/>
            <person name="Nusbaum C."/>
            <person name="Young S."/>
            <person name="Wilkinson J."/>
            <person name="Worley K.C."/>
            <person name="Kovar C.L."/>
            <person name="Muzny D.M."/>
            <person name="Gibbs R.A."/>
            <person name="Cree A."/>
            <person name="Dihn H.H."/>
            <person name="Fowler G."/>
            <person name="Jhangiani S."/>
            <person name="Joshi V."/>
            <person name="Lee S."/>
            <person name="Lewis L.R."/>
            <person name="Nazareth L.V."/>
            <person name="Okwuonu G."/>
            <person name="Santibanez J."/>
            <person name="Warren W.C."/>
            <person name="Mardis E.R."/>
            <person name="Weinstock G.M."/>
            <person name="Wilson R.K."/>
            <person name="Delehaunty K."/>
            <person name="Dooling D."/>
            <person name="Fronik C."/>
            <person name="Fulton L."/>
            <person name="Fulton B."/>
            <person name="Graves T."/>
            <person name="Minx P."/>
            <person name="Sodergren E."/>
            <person name="Birney E."/>
            <person name="Margulies E.H."/>
            <person name="Herrero J."/>
            <person name="Green E.D."/>
            <person name="Haussler D."/>
            <person name="Siepel A."/>
            <person name="Goldman N."/>
            <person name="Pollard K.S."/>
            <person name="Pedersen J.S."/>
            <person name="Lander E.S."/>
            <person name="Kellis M."/>
        </authorList>
    </citation>
    <scope>NUCLEOTIDE SEQUENCE [LARGE SCALE GENOMIC DNA]</scope>
    <source>
        <strain evidence="18">Thorbecke</strain>
    </source>
</reference>
<evidence type="ECO:0000256" key="13">
    <source>
        <dbReference type="ARBA" id="ARBA00074679"/>
    </source>
</evidence>
<evidence type="ECO:0000313" key="17">
    <source>
        <dbReference type="Ensembl" id="ENSOCUP00000024674.3"/>
    </source>
</evidence>
<dbReference type="PANTHER" id="PTHR24247:SF195">
    <property type="entry name" value="G-PROTEIN COUPLED RECEPTORS FAMILY 1 PROFILE DOMAIN-CONTAINING PROTEIN"/>
    <property type="match status" value="1"/>
</dbReference>
<feature type="transmembrane region" description="Helical" evidence="15">
    <location>
        <begin position="114"/>
        <end position="133"/>
    </location>
</feature>
<keyword evidence="7 15" id="KW-0472">Membrane</keyword>
<evidence type="ECO:0000256" key="9">
    <source>
        <dbReference type="ARBA" id="ARBA00023170"/>
    </source>
</evidence>
<dbReference type="InParanoid" id="G1U5J3"/>
<sequence>MEPNASGNACAPGLVPEPGWALHPGPHAAHFSAPAAALLAALMALLALATVLGNALVVVAFAVDRSLRSRVNFFFLNLAVADLLVGGFCIPLYIPYVLTGTWKFGKGLCKVWLVMDYLMCTASVFNIVLISYDRFLSVTRAVTYRAQKDMTRSAISKMALVWVAAFLLYGPAIIGWEYMAKSSILPQGECYAEFFYNWYFLMTTSIIEFFTPFISVTYFNLSIYTNIRKQAKQTLHIFSVTTQWRQNHYRADKVCNAPGQLDLRSTRASRLQLSRDKRVAKSLAIIVCVFGLCWAPYTLLMIIRAACHGTCIQHSLYETSFWLLWLNSAINPVLYPLCHVSFRKAFIKLLCPGKAKIHPHMYSVKASLNHSHSLHLVFAPRRHGAHSKSK</sequence>
<dbReference type="HOGENOM" id="CLU_009579_11_2_1"/>
<evidence type="ECO:0000256" key="7">
    <source>
        <dbReference type="ARBA" id="ARBA00023136"/>
    </source>
</evidence>
<keyword evidence="8" id="KW-1015">Disulfide bond</keyword>
<dbReference type="SMR" id="G1U5J3"/>
<dbReference type="GO" id="GO:0007197">
    <property type="term" value="P:adenylate cyclase-inhibiting G protein-coupled acetylcholine receptor signaling pathway"/>
    <property type="evidence" value="ECO:0007669"/>
    <property type="project" value="TreeGrafter"/>
</dbReference>
<reference evidence="17" key="2">
    <citation type="submission" date="2025-08" db="UniProtKB">
        <authorList>
            <consortium name="Ensembl"/>
        </authorList>
    </citation>
    <scope>IDENTIFICATION</scope>
    <source>
        <strain evidence="17">Thorbecke</strain>
    </source>
</reference>
<feature type="domain" description="G-protein coupled receptors family 1 profile" evidence="16">
    <location>
        <begin position="53"/>
        <end position="335"/>
    </location>
</feature>
<dbReference type="AlphaFoldDB" id="G1U5J3"/>
<dbReference type="CDD" id="cd15296">
    <property type="entry name" value="7tmA_Histamine_H3R"/>
    <property type="match status" value="1"/>
</dbReference>
<comment type="similarity">
    <text evidence="14">Belongs to the G-protein coupled receptor 1 family.</text>
</comment>
<dbReference type="GO" id="GO:0030425">
    <property type="term" value="C:dendrite"/>
    <property type="evidence" value="ECO:0007669"/>
    <property type="project" value="TreeGrafter"/>
</dbReference>
<feature type="transmembrane region" description="Helical" evidence="15">
    <location>
        <begin position="73"/>
        <end position="94"/>
    </location>
</feature>
<evidence type="ECO:0000256" key="3">
    <source>
        <dbReference type="ARBA" id="ARBA00022553"/>
    </source>
</evidence>
<dbReference type="GO" id="GO:0045202">
    <property type="term" value="C:synapse"/>
    <property type="evidence" value="ECO:0007669"/>
    <property type="project" value="TreeGrafter"/>
</dbReference>
<evidence type="ECO:0000256" key="14">
    <source>
        <dbReference type="RuleBase" id="RU000688"/>
    </source>
</evidence>
<evidence type="ECO:0000256" key="8">
    <source>
        <dbReference type="ARBA" id="ARBA00023157"/>
    </source>
</evidence>
<comment type="function">
    <text evidence="12">The H3 subclass of histamine receptors could mediate the histamine signals in CNS and peripheral nervous system. Signals through the inhibition of adenylate cyclase and displays high constitutive activity (spontaneous activity in the absence of agonist).</text>
</comment>
<dbReference type="InterPro" id="IPR017452">
    <property type="entry name" value="GPCR_Rhodpsn_7TM"/>
</dbReference>
<evidence type="ECO:0000256" key="4">
    <source>
        <dbReference type="ARBA" id="ARBA00022692"/>
    </source>
</evidence>
<keyword evidence="3" id="KW-0597">Phosphoprotein</keyword>
<comment type="subcellular location">
    <subcellularLocation>
        <location evidence="1">Cell membrane</location>
        <topology evidence="1">Multi-pass membrane protein</topology>
    </subcellularLocation>
</comment>
<accession>G1U5J3</accession>
<dbReference type="InterPro" id="IPR000276">
    <property type="entry name" value="GPCR_Rhodpsn"/>
</dbReference>
<dbReference type="PROSITE" id="PS50262">
    <property type="entry name" value="G_PROTEIN_RECEP_F1_2"/>
    <property type="match status" value="1"/>
</dbReference>
<keyword evidence="4 14" id="KW-0812">Transmembrane</keyword>
<keyword evidence="5 15" id="KW-1133">Transmembrane helix</keyword>
<dbReference type="Pfam" id="PF00001">
    <property type="entry name" value="7tm_1"/>
    <property type="match status" value="1"/>
</dbReference>
<dbReference type="Bgee" id="ENSOCUG00000021486">
    <property type="expression patterns" value="Expressed in testis and 1 other cell type or tissue"/>
</dbReference>
<dbReference type="PROSITE" id="PS00237">
    <property type="entry name" value="G_PROTEIN_RECEP_F1_1"/>
    <property type="match status" value="1"/>
</dbReference>
<feature type="transmembrane region" description="Helical" evidence="15">
    <location>
        <begin position="35"/>
        <end position="61"/>
    </location>
</feature>
<evidence type="ECO:0000313" key="18">
    <source>
        <dbReference type="Proteomes" id="UP000001811"/>
    </source>
</evidence>
<keyword evidence="18" id="KW-1185">Reference proteome</keyword>
<feature type="transmembrane region" description="Helical" evidence="15">
    <location>
        <begin position="154"/>
        <end position="176"/>
    </location>
</feature>
<dbReference type="PaxDb" id="9986-ENSOCUP00000024674"/>
<evidence type="ECO:0000256" key="11">
    <source>
        <dbReference type="ARBA" id="ARBA00023224"/>
    </source>
</evidence>
<dbReference type="FunFam" id="1.20.1070.10:FF:000138">
    <property type="entry name" value="histamine H3 receptor"/>
    <property type="match status" value="1"/>
</dbReference>
<keyword evidence="10" id="KW-0325">Glycoprotein</keyword>